<dbReference type="PROSITE" id="PS01007">
    <property type="entry name" value="TRANSPOSASE_MUTATOR"/>
    <property type="match status" value="1"/>
</dbReference>
<evidence type="ECO:0000256" key="5">
    <source>
        <dbReference type="ARBA" id="ARBA00023172"/>
    </source>
</evidence>
<dbReference type="Proteomes" id="UP001238179">
    <property type="component" value="Chromosome"/>
</dbReference>
<keyword evidence="3 6" id="KW-0815">Transposition</keyword>
<dbReference type="InterPro" id="IPR001207">
    <property type="entry name" value="Transposase_mutator"/>
</dbReference>
<proteinExistence type="inferred from homology"/>
<evidence type="ECO:0000256" key="2">
    <source>
        <dbReference type="ARBA" id="ARBA00010961"/>
    </source>
</evidence>
<comment type="similarity">
    <text evidence="2 6">Belongs to the transposase mutator family.</text>
</comment>
<dbReference type="NCBIfam" id="NF033543">
    <property type="entry name" value="transpos_IS256"/>
    <property type="match status" value="1"/>
</dbReference>
<dbReference type="EMBL" id="AP027080">
    <property type="protein sequence ID" value="BDU74892.1"/>
    <property type="molecule type" value="Genomic_DNA"/>
</dbReference>
<evidence type="ECO:0000256" key="4">
    <source>
        <dbReference type="ARBA" id="ARBA00023125"/>
    </source>
</evidence>
<dbReference type="KEGG" id="msil:METEAL_33460"/>
<dbReference type="PANTHER" id="PTHR33217">
    <property type="entry name" value="TRANSPOSASE FOR INSERTION SEQUENCE ELEMENT IS1081"/>
    <property type="match status" value="1"/>
</dbReference>
<dbReference type="EMBL" id="AP027080">
    <property type="protein sequence ID" value="BDU72952.1"/>
    <property type="molecule type" value="Genomic_DNA"/>
</dbReference>
<evidence type="ECO:0000256" key="1">
    <source>
        <dbReference type="ARBA" id="ARBA00002190"/>
    </source>
</evidence>
<keyword evidence="5 6" id="KW-0233">DNA recombination</keyword>
<dbReference type="PANTHER" id="PTHR33217:SF7">
    <property type="entry name" value="TRANSPOSASE FOR INSERTION SEQUENCE ELEMENT IS1081"/>
    <property type="match status" value="1"/>
</dbReference>
<dbReference type="KEGG" id="msil:METEAL_21260"/>
<evidence type="ECO:0000313" key="13">
    <source>
        <dbReference type="Proteomes" id="UP001238179"/>
    </source>
</evidence>
<evidence type="ECO:0000313" key="12">
    <source>
        <dbReference type="EMBL" id="BDU74892.1"/>
    </source>
</evidence>
<gene>
    <name evidence="7" type="ORF">METEAL_07410</name>
    <name evidence="8" type="ORF">METEAL_21260</name>
    <name evidence="9" type="ORF">METEAL_22530</name>
    <name evidence="10" type="ORF">METEAL_31220</name>
    <name evidence="11" type="ORF">METEAL_33460</name>
    <name evidence="12" type="ORF">METEAL_40660</name>
</gene>
<dbReference type="KEGG" id="msil:METEAL_07410"/>
<reference evidence="13" key="2">
    <citation type="journal article" date="2023" name="Int. J. Syst. Evol. Microbiol.">
        <title>Mesoterricola silvestris gen. nov., sp. nov., Mesoterricola sediminis sp. nov., Geothrix oryzae sp. nov., Geothrix edaphica sp. nov., Geothrix rubra sp. nov., and Geothrix limicola sp. nov., six novel members of Acidobacteriota isolated from soils.</title>
        <authorList>
            <person name="Itoh H."/>
            <person name="Sugisawa Y."/>
            <person name="Mise K."/>
            <person name="Xu Z."/>
            <person name="Kuniyasu M."/>
            <person name="Ushijima N."/>
            <person name="Kawano K."/>
            <person name="Kobayashi E."/>
            <person name="Shiratori Y."/>
            <person name="Masuda Y."/>
            <person name="Senoo K."/>
        </authorList>
    </citation>
    <scope>NUCLEOTIDE SEQUENCE [LARGE SCALE GENOMIC DNA]</scope>
    <source>
        <strain evidence="13">W79</strain>
    </source>
</reference>
<dbReference type="EMBL" id="AP027080">
    <property type="protein sequence ID" value="BDU74172.1"/>
    <property type="molecule type" value="Genomic_DNA"/>
</dbReference>
<evidence type="ECO:0000313" key="7">
    <source>
        <dbReference type="EMBL" id="BDU71567.1"/>
    </source>
</evidence>
<dbReference type="GO" id="GO:0006313">
    <property type="term" value="P:DNA transposition"/>
    <property type="evidence" value="ECO:0007669"/>
    <property type="project" value="UniProtKB-UniRule"/>
</dbReference>
<dbReference type="EMBL" id="AP027080">
    <property type="protein sequence ID" value="BDU71567.1"/>
    <property type="molecule type" value="Genomic_DNA"/>
</dbReference>
<dbReference type="EMBL" id="AP027080">
    <property type="protein sequence ID" value="BDU73948.1"/>
    <property type="molecule type" value="Genomic_DNA"/>
</dbReference>
<keyword evidence="6" id="KW-0814">Transposable element</keyword>
<evidence type="ECO:0000256" key="3">
    <source>
        <dbReference type="ARBA" id="ARBA00022578"/>
    </source>
</evidence>
<evidence type="ECO:0000313" key="8">
    <source>
        <dbReference type="EMBL" id="BDU72952.1"/>
    </source>
</evidence>
<keyword evidence="13" id="KW-1185">Reference proteome</keyword>
<comment type="function">
    <text evidence="1 6">Required for the transposition of the insertion element.</text>
</comment>
<name>A0AA48GMJ7_9BACT</name>
<dbReference type="EMBL" id="AP027080">
    <property type="protein sequence ID" value="BDU73079.1"/>
    <property type="molecule type" value="Genomic_DNA"/>
</dbReference>
<sequence length="387" mass="43392">MAELKFEVPEGTVEGLFSQPGGEGFRVLVEAVAQALINSQADAHFEAPWNARGMERPNGYRNGYKDRGFQTVAGALELSVPQARNGSFRPALFERWQRSERALLAACGQMVLAGVSNRNVSRLAEEAFGAEVSPSLVSQILKDIEPAVEAFRTRPLGAFPYLLVDARFDKVREGHRVRSRAFLWAAGVNEKGEREVLGWLDWGGETEVAWEGLFKDLKGRGLHGVDLLVSDAHEGLCQAATKAFPGSSWQECQAHFLRRSIEQVKAADQKAFREDVRAVLHAVDYVRSQELLGLLRARWEEKSPKAVDYVEEHLDSLQAVLALPEGHHKRLRTTNMVERFNQELKRKSRLVRVWPNAESRERVYGALLMEQNEAWTGQAWVHMGGPA</sequence>
<dbReference type="Pfam" id="PF00872">
    <property type="entry name" value="Transposase_mut"/>
    <property type="match status" value="1"/>
</dbReference>
<dbReference type="GO" id="GO:0004803">
    <property type="term" value="F:transposase activity"/>
    <property type="evidence" value="ECO:0007669"/>
    <property type="project" value="UniProtKB-UniRule"/>
</dbReference>
<dbReference type="RefSeq" id="WP_316411722.1">
    <property type="nucleotide sequence ID" value="NZ_AP027080.1"/>
</dbReference>
<organism evidence="11 13">
    <name type="scientific">Mesoterricola silvestris</name>
    <dbReference type="NCBI Taxonomy" id="2927979"/>
    <lineage>
        <taxon>Bacteria</taxon>
        <taxon>Pseudomonadati</taxon>
        <taxon>Acidobacteriota</taxon>
        <taxon>Holophagae</taxon>
        <taxon>Holophagales</taxon>
        <taxon>Holophagaceae</taxon>
        <taxon>Mesoterricola</taxon>
    </lineage>
</organism>
<keyword evidence="4 6" id="KW-0238">DNA-binding</keyword>
<evidence type="ECO:0000313" key="9">
    <source>
        <dbReference type="EMBL" id="BDU73079.1"/>
    </source>
</evidence>
<evidence type="ECO:0000256" key="6">
    <source>
        <dbReference type="RuleBase" id="RU365089"/>
    </source>
</evidence>
<dbReference type="KEGG" id="msil:METEAL_22530"/>
<dbReference type="KEGG" id="msil:METEAL_40660"/>
<dbReference type="KEGG" id="msil:METEAL_31220"/>
<evidence type="ECO:0000313" key="10">
    <source>
        <dbReference type="EMBL" id="BDU73948.1"/>
    </source>
</evidence>
<accession>A0AA48GMJ7</accession>
<evidence type="ECO:0000313" key="11">
    <source>
        <dbReference type="EMBL" id="BDU74172.1"/>
    </source>
</evidence>
<dbReference type="AlphaFoldDB" id="A0AA48GMJ7"/>
<protein>
    <recommendedName>
        <fullName evidence="6">Mutator family transposase</fullName>
    </recommendedName>
</protein>
<reference evidence="11" key="1">
    <citation type="journal article" date="2023" name="Int. J. Syst. Evol. Microbiol.">
        <title>Mesoterricola silvestris gen. nov., sp. nov., Mesoterricola sediminis sp. nov., Geothrix oryzae sp. nov., Geothrix edaphica sp. nov., Geothrix rubra sp. nov., and Geothrix limicola sp. nov., six novel members of Acidobacteriota isolated from soils.</title>
        <authorList>
            <person name="Itoh H."/>
            <person name="Sugisawa Y."/>
            <person name="Mise K."/>
            <person name="Xu Z."/>
            <person name="Kuniyasu M."/>
            <person name="Ushijima N."/>
            <person name="Kawano K."/>
            <person name="Kobayashi E."/>
            <person name="Shiratori Y."/>
            <person name="Masuda Y."/>
            <person name="Senoo K."/>
        </authorList>
    </citation>
    <scope>NUCLEOTIDE SEQUENCE</scope>
    <source>
        <strain evidence="11">W79</strain>
    </source>
</reference>
<dbReference type="GO" id="GO:0003677">
    <property type="term" value="F:DNA binding"/>
    <property type="evidence" value="ECO:0007669"/>
    <property type="project" value="UniProtKB-UniRule"/>
</dbReference>